<protein>
    <submittedName>
        <fullName evidence="1">Uncharacterized protein</fullName>
    </submittedName>
</protein>
<sequence length="100" mass="11296">MISCRISWRYGGKKILYFSRVPSHTIPSSLITSTSCDPFIAYVVLFPVQSHKHLSRISRTRSTLMIYVKSYPEAAVCRLSALAIWVLSNMVSPSLPLIFC</sequence>
<proteinExistence type="predicted"/>
<evidence type="ECO:0000313" key="1">
    <source>
        <dbReference type="EMBL" id="PAN06377.1"/>
    </source>
</evidence>
<dbReference type="Gramene" id="PAN06378">
    <property type="protein sequence ID" value="PAN06378"/>
    <property type="gene ID" value="PAHAL_1G260000"/>
</dbReference>
<name>A0A2S3GPP9_9POAL</name>
<reference evidence="1" key="1">
    <citation type="submission" date="2018-04" db="EMBL/GenBank/DDBJ databases">
        <title>WGS assembly of Panicum hallii.</title>
        <authorList>
            <person name="Lovell J."/>
            <person name="Jenkins J."/>
            <person name="Lowry D."/>
            <person name="Mamidi S."/>
            <person name="Sreedasyam A."/>
            <person name="Weng X."/>
            <person name="Barry K."/>
            <person name="Bonette J."/>
            <person name="Campitelli B."/>
            <person name="Daum C."/>
            <person name="Gordon S."/>
            <person name="Gould B."/>
            <person name="Lipzen A."/>
            <person name="Macqueen A."/>
            <person name="Palacio-Mejia J."/>
            <person name="Plott C."/>
            <person name="Shakirov E."/>
            <person name="Shu S."/>
            <person name="Yoshinaga Y."/>
            <person name="Zane M."/>
            <person name="Rokhsar D."/>
            <person name="Grimwood J."/>
            <person name="Schmutz J."/>
            <person name="Juenger T."/>
        </authorList>
    </citation>
    <scope>NUCLEOTIDE SEQUENCE [LARGE SCALE GENOMIC DNA]</scope>
    <source>
        <strain evidence="1">FIL2</strain>
    </source>
</reference>
<dbReference type="EMBL" id="CM008046">
    <property type="protein sequence ID" value="PAN06377.1"/>
    <property type="molecule type" value="Genomic_DNA"/>
</dbReference>
<dbReference type="AlphaFoldDB" id="A0A2S3GPP9"/>
<dbReference type="Gramene" id="PAN06377">
    <property type="protein sequence ID" value="PAN06377"/>
    <property type="gene ID" value="PAHAL_1G260000"/>
</dbReference>
<accession>A0A2S3GPP9</accession>
<gene>
    <name evidence="1" type="ORF">PAHAL_1G260000</name>
</gene>
<dbReference type="Proteomes" id="UP000243499">
    <property type="component" value="Chromosome 1"/>
</dbReference>
<dbReference type="EMBL" id="CM008046">
    <property type="protein sequence ID" value="PAN06378.1"/>
    <property type="molecule type" value="Genomic_DNA"/>
</dbReference>
<organism evidence="1">
    <name type="scientific">Panicum hallii</name>
    <dbReference type="NCBI Taxonomy" id="206008"/>
    <lineage>
        <taxon>Eukaryota</taxon>
        <taxon>Viridiplantae</taxon>
        <taxon>Streptophyta</taxon>
        <taxon>Embryophyta</taxon>
        <taxon>Tracheophyta</taxon>
        <taxon>Spermatophyta</taxon>
        <taxon>Magnoliopsida</taxon>
        <taxon>Liliopsida</taxon>
        <taxon>Poales</taxon>
        <taxon>Poaceae</taxon>
        <taxon>PACMAD clade</taxon>
        <taxon>Panicoideae</taxon>
        <taxon>Panicodae</taxon>
        <taxon>Paniceae</taxon>
        <taxon>Panicinae</taxon>
        <taxon>Panicum</taxon>
        <taxon>Panicum sect. Panicum</taxon>
    </lineage>
</organism>